<feature type="coiled-coil region" evidence="1">
    <location>
        <begin position="778"/>
        <end position="860"/>
    </location>
</feature>
<name>A0A1R0GV42_9FUNG</name>
<feature type="region of interest" description="Disordered" evidence="2">
    <location>
        <begin position="187"/>
        <end position="289"/>
    </location>
</feature>
<dbReference type="Proteomes" id="UP000187455">
    <property type="component" value="Unassembled WGS sequence"/>
</dbReference>
<comment type="caution">
    <text evidence="3">The sequence shown here is derived from an EMBL/GenBank/DDBJ whole genome shotgun (WGS) entry which is preliminary data.</text>
</comment>
<evidence type="ECO:0000313" key="4">
    <source>
        <dbReference type="Proteomes" id="UP000187455"/>
    </source>
</evidence>
<keyword evidence="1" id="KW-0175">Coiled coil</keyword>
<protein>
    <submittedName>
        <fullName evidence="3">Uncharacterized protein</fullName>
    </submittedName>
</protein>
<dbReference type="OrthoDB" id="5657087at2759"/>
<evidence type="ECO:0000256" key="1">
    <source>
        <dbReference type="SAM" id="Coils"/>
    </source>
</evidence>
<feature type="compositionally biased region" description="Polar residues" evidence="2">
    <location>
        <begin position="210"/>
        <end position="230"/>
    </location>
</feature>
<feature type="region of interest" description="Disordered" evidence="2">
    <location>
        <begin position="345"/>
        <end position="401"/>
    </location>
</feature>
<reference evidence="3 4" key="1">
    <citation type="journal article" date="2016" name="Mol. Biol. Evol.">
        <title>Genome-Wide Survey of Gut Fungi (Harpellales) Reveals the First Horizontally Transferred Ubiquitin Gene from a Mosquito Host.</title>
        <authorList>
            <person name="Wang Y."/>
            <person name="White M.M."/>
            <person name="Kvist S."/>
            <person name="Moncalvo J.M."/>
        </authorList>
    </citation>
    <scope>NUCLEOTIDE SEQUENCE [LARGE SCALE GENOMIC DNA]</scope>
    <source>
        <strain evidence="3 4">ALG-7-W6</strain>
    </source>
</reference>
<feature type="coiled-coil region" evidence="1">
    <location>
        <begin position="1421"/>
        <end position="1455"/>
    </location>
</feature>
<feature type="region of interest" description="Disordered" evidence="2">
    <location>
        <begin position="1"/>
        <end position="20"/>
    </location>
</feature>
<feature type="compositionally biased region" description="Low complexity" evidence="2">
    <location>
        <begin position="255"/>
        <end position="284"/>
    </location>
</feature>
<accession>A0A1R0GV42</accession>
<keyword evidence="4" id="KW-1185">Reference proteome</keyword>
<feature type="region of interest" description="Disordered" evidence="2">
    <location>
        <begin position="1671"/>
        <end position="1690"/>
    </location>
</feature>
<feature type="coiled-coil region" evidence="1">
    <location>
        <begin position="1107"/>
        <end position="1197"/>
    </location>
</feature>
<feature type="compositionally biased region" description="Polar residues" evidence="2">
    <location>
        <begin position="8"/>
        <end position="20"/>
    </location>
</feature>
<evidence type="ECO:0000256" key="2">
    <source>
        <dbReference type="SAM" id="MobiDB-lite"/>
    </source>
</evidence>
<proteinExistence type="predicted"/>
<dbReference type="EMBL" id="LSSL01003164">
    <property type="protein sequence ID" value="OLY80754.1"/>
    <property type="molecule type" value="Genomic_DNA"/>
</dbReference>
<organism evidence="3 4">
    <name type="scientific">Smittium mucronatum</name>
    <dbReference type="NCBI Taxonomy" id="133383"/>
    <lineage>
        <taxon>Eukaryota</taxon>
        <taxon>Fungi</taxon>
        <taxon>Fungi incertae sedis</taxon>
        <taxon>Zoopagomycota</taxon>
        <taxon>Kickxellomycotina</taxon>
        <taxon>Harpellomycetes</taxon>
        <taxon>Harpellales</taxon>
        <taxon>Legeriomycetaceae</taxon>
        <taxon>Smittium</taxon>
    </lineage>
</organism>
<gene>
    <name evidence="3" type="ORF">AYI68_g5145</name>
</gene>
<feature type="compositionally biased region" description="Polar residues" evidence="2">
    <location>
        <begin position="345"/>
        <end position="361"/>
    </location>
</feature>
<evidence type="ECO:0000313" key="3">
    <source>
        <dbReference type="EMBL" id="OLY80754.1"/>
    </source>
</evidence>
<feature type="compositionally biased region" description="Basic and acidic residues" evidence="2">
    <location>
        <begin position="1674"/>
        <end position="1687"/>
    </location>
</feature>
<sequence>MRKRKLNPKNSLNVNVNTSELTAGKRDSSQLLPNIDPKNCSSSYSNIINLHLVKSRRSMILQTGSDVDLRETKIESTAENKPINDEGSFIFGLYNMIKNIPFATDTSNVNNEVGGRYSVGTSGGGGGKFLNKYLRPKSFESDSSRSSVSNHASTIIQLSDSYSMNSDSFNSKYPRITSTAHKSPLFKEVPTSDANDSFKKNSKNGHFQVLNKNNKSLELPKNSKSISSYIDSHEQDEMLPEPVQSRSPKRIIVFSPKNNHKPLNNLKSPINSSSSNNSSSSSNNIADNYPKGKLVLKKIKRSESPRTNISLTITSSNYSKRFKGTSLYEEKSEDGTQLKNTCNFSENEELTGNSDKSTTYLPINPNAFKPNNSALIKNHETPSDLPNPPGSAQSQSMRPDSCQLDKTNEAYEPQTPQNNFVRIKCKEVGLNSSEGPLQNESIIKIDNFKFPDNQLSNTTNLQTAKFDVIESVPHDPSTFVNLNSALIKTNNVPAFYNTFPKTKASSKPSIIKISNKGAKYNPKLELDYIELSKISKTKSNSILESPNLLKDLLESQKSAIREYHLILQKWTERMKLIFPTISSIRSLQKKQNGQESNSISEASSKIVSESINNNQEFHKDEQLSQVESILYNESMFIFGLENSITDFKQDHLFFGEYTNQRIDFEDSVSNQKAPLDRISAMQTSMDLLVSTLSIVKLEIYSPKSSNLSKHAINIVDKNAKVEIVESDLASHEMNFTRSSFAHSYATTKSGYDHYGSEQDIYELYEFEKKTRLSQSETIKMLHQRINELETKQAQFEQDPRTEYISNLESQIEKLKLSVVHTIEEKDTDISLLELSHNAKIHTLNTNISKLKERISILEHELFLQSQRDTFTISEVNISSPKSIDIPFNKVDHTEKAPSVQSHLKSDPSVVKSCENCTANNDIVTKYKQELMSLKSAINSKTTLINKKDNQLNDCINQLKLCQNELVYLKKQHNIDSFDSDLSSGSKEPKVHHPIDTVHNANFKSSLKPLQPRQNIPIRQVSFGKSDFLQNEKDIAKKNMQTYYSILENRKSTQLSDTPSLLASKVKQNISLSENKTRSPPQISAFHEKEMGEKNNSIINRFEKENMYKMESLKLKKLETNYKELTDHTINLNSQIKSLKQEVILKSQSIKTLENKITELSKSDSTQKEKISSLASSLKGLQSLNSDLQSEMTHLQSKLNAGNKKLREVLVEIIVIMLDRLSTLYNSSTKHQINRCIVSIGNFINMKFSQKIMDTTSLMNIIDLWTIIKSILSMLDLKPELIQKVLILDKHKRMEIDHSVLKKKMNSIEIDKLVDLFYKISEIISKNLFFETLLDIFGRISTIHKNLTSVINLPSINLSSPTQYNHSSKPNLSDKSFTIHKRKPMHRHSMSDLILVNGSGLTQAQQNSTQPTFNFSIFQTKMKLMNTINKNLMERSRNLEAELQMLSIKLAVCEKKRLNDPKWCNVIEAICYSIDKPQHRVCDYEKTLVLVILCFVRDSNELCDFLEAGKLASFFNDCLNRVLGNMQFPKGLSNRCENCNQVPVERPKPRRLMVPNSKNAVSQISRPVSVFSNSSVTPSLFHLLGTPKNMTFFNQIRVKKGPEALGDGIHPRLAGDRRSFVESSFSSDIYNDERMDTGIYKSNQSFSKSLISSSNSFELDELPKNGLASVSSKKLMHESTHRHAKEPDSESGMIRYSRAIYSESNKGLSNLLGQGRGLGIFCSSPPSLPDIQQFTQLRDPNSLDTLIDTLKLELTEISKYKNSDIAEAGESKINIQHPNASQMRVEFLSYLRRVEMDHINIVDELVNKYKTLLIHRD</sequence>